<feature type="transmembrane region" description="Helical" evidence="1">
    <location>
        <begin position="12"/>
        <end position="30"/>
    </location>
</feature>
<evidence type="ECO:0000256" key="1">
    <source>
        <dbReference type="SAM" id="Phobius"/>
    </source>
</evidence>
<evidence type="ECO:0008006" key="4">
    <source>
        <dbReference type="Google" id="ProtNLM"/>
    </source>
</evidence>
<comment type="caution">
    <text evidence="2">The sequence shown here is derived from an EMBL/GenBank/DDBJ whole genome shotgun (WGS) entry which is preliminary data.</text>
</comment>
<gene>
    <name evidence="2" type="ORF">Sjap_019260</name>
</gene>
<keyword evidence="3" id="KW-1185">Reference proteome</keyword>
<evidence type="ECO:0000313" key="2">
    <source>
        <dbReference type="EMBL" id="KAK9102006.1"/>
    </source>
</evidence>
<protein>
    <recommendedName>
        <fullName evidence="4">Transmembrane protein</fullName>
    </recommendedName>
</protein>
<accession>A0AAP0EYG5</accession>
<keyword evidence="1" id="KW-0472">Membrane</keyword>
<keyword evidence="1" id="KW-1133">Transmembrane helix</keyword>
<dbReference type="Proteomes" id="UP001417504">
    <property type="component" value="Unassembled WGS sequence"/>
</dbReference>
<dbReference type="PANTHER" id="PTHR33564:SF11">
    <property type="entry name" value="OS06G0604600 PROTEIN"/>
    <property type="match status" value="1"/>
</dbReference>
<name>A0AAP0EYG5_9MAGN</name>
<keyword evidence="1" id="KW-0812">Transmembrane</keyword>
<proteinExistence type="predicted"/>
<organism evidence="2 3">
    <name type="scientific">Stephania japonica</name>
    <dbReference type="NCBI Taxonomy" id="461633"/>
    <lineage>
        <taxon>Eukaryota</taxon>
        <taxon>Viridiplantae</taxon>
        <taxon>Streptophyta</taxon>
        <taxon>Embryophyta</taxon>
        <taxon>Tracheophyta</taxon>
        <taxon>Spermatophyta</taxon>
        <taxon>Magnoliopsida</taxon>
        <taxon>Ranunculales</taxon>
        <taxon>Menispermaceae</taxon>
        <taxon>Menispermoideae</taxon>
        <taxon>Cissampelideae</taxon>
        <taxon>Stephania</taxon>
    </lineage>
</organism>
<dbReference type="PANTHER" id="PTHR33564">
    <property type="entry name" value="TRANSMEMBRANE PROTEIN"/>
    <property type="match status" value="1"/>
</dbReference>
<dbReference type="AlphaFoldDB" id="A0AAP0EYG5"/>
<reference evidence="2 3" key="1">
    <citation type="submission" date="2024-01" db="EMBL/GenBank/DDBJ databases">
        <title>Genome assemblies of Stephania.</title>
        <authorList>
            <person name="Yang L."/>
        </authorList>
    </citation>
    <scope>NUCLEOTIDE SEQUENCE [LARGE SCALE GENOMIC DNA]</scope>
    <source>
        <strain evidence="2">QJT</strain>
        <tissue evidence="2">Leaf</tissue>
    </source>
</reference>
<dbReference type="EMBL" id="JBBNAE010000008">
    <property type="protein sequence ID" value="KAK9102006.1"/>
    <property type="molecule type" value="Genomic_DNA"/>
</dbReference>
<sequence length="89" mass="9792">MSSSTVNSQISVVLATALAVSGATAILLAFNRHKALLVSLHREEKNNKKKNKNKNKRVHFADDVIDNSNGIVYGGDHQLMRGLSRKRAH</sequence>
<evidence type="ECO:0000313" key="3">
    <source>
        <dbReference type="Proteomes" id="UP001417504"/>
    </source>
</evidence>